<evidence type="ECO:0000313" key="5">
    <source>
        <dbReference type="EMBL" id="KAL3308778.1"/>
    </source>
</evidence>
<dbReference type="GO" id="GO:0034220">
    <property type="term" value="P:monoatomic ion transmembrane transport"/>
    <property type="evidence" value="ECO:0007669"/>
    <property type="project" value="UniProtKB-KW"/>
</dbReference>
<proteinExistence type="predicted"/>
<keyword evidence="4" id="KW-1133">Transmembrane helix</keyword>
<keyword evidence="5" id="KW-0675">Receptor</keyword>
<dbReference type="Proteomes" id="UP001626550">
    <property type="component" value="Unassembled WGS sequence"/>
</dbReference>
<organism evidence="5 6">
    <name type="scientific">Cichlidogyrus casuarinus</name>
    <dbReference type="NCBI Taxonomy" id="1844966"/>
    <lineage>
        <taxon>Eukaryota</taxon>
        <taxon>Metazoa</taxon>
        <taxon>Spiralia</taxon>
        <taxon>Lophotrochozoa</taxon>
        <taxon>Platyhelminthes</taxon>
        <taxon>Monogenea</taxon>
        <taxon>Monopisthocotylea</taxon>
        <taxon>Dactylogyridea</taxon>
        <taxon>Ancyrocephalidae</taxon>
        <taxon>Cichlidogyrus</taxon>
    </lineage>
</organism>
<dbReference type="PANTHER" id="PTHR10117:SF54">
    <property type="entry name" value="TRANSIENT RECEPTOR POTENTIAL-GAMMA PROTEIN"/>
    <property type="match status" value="1"/>
</dbReference>
<protein>
    <submittedName>
        <fullName evidence="5">Short transient receptor putative channel 2</fullName>
    </submittedName>
</protein>
<reference evidence="5 6" key="1">
    <citation type="submission" date="2024-11" db="EMBL/GenBank/DDBJ databases">
        <title>Adaptive evolution of stress response genes in parasites aligns with host niche diversity.</title>
        <authorList>
            <person name="Hahn C."/>
            <person name="Resl P."/>
        </authorList>
    </citation>
    <scope>NUCLEOTIDE SEQUENCE [LARGE SCALE GENOMIC DNA]</scope>
    <source>
        <strain evidence="5">EGGRZ-B1_66</strain>
        <tissue evidence="5">Body</tissue>
    </source>
</reference>
<dbReference type="PANTHER" id="PTHR10117">
    <property type="entry name" value="TRANSIENT RECEPTOR POTENTIAL CHANNEL"/>
    <property type="match status" value="1"/>
</dbReference>
<evidence type="ECO:0000256" key="3">
    <source>
        <dbReference type="ARBA" id="ARBA00023303"/>
    </source>
</evidence>
<sequence>EEYTRLAKQCMEFAVGCIDLCRTSDEVYSLLSGELTELGAEVQNSMITVKNAIQYREKKVRYPSSPPLWLTTFVAHSNCQHQLENHFYDQMFCIRDFEGRQKLEFFLLFIPMLPIMYIIYLFFPNFKVSLFSGVFFFFSDPSSRYPLNYAFHYSAASYSDRR</sequence>
<name>A0ABD2PP22_9PLAT</name>
<evidence type="ECO:0000313" key="6">
    <source>
        <dbReference type="Proteomes" id="UP001626550"/>
    </source>
</evidence>
<feature type="transmembrane region" description="Helical" evidence="4">
    <location>
        <begin position="105"/>
        <end position="123"/>
    </location>
</feature>
<comment type="caution">
    <text evidence="5">The sequence shown here is derived from an EMBL/GenBank/DDBJ whole genome shotgun (WGS) entry which is preliminary data.</text>
</comment>
<evidence type="ECO:0000256" key="2">
    <source>
        <dbReference type="ARBA" id="ARBA00023065"/>
    </source>
</evidence>
<feature type="non-terminal residue" evidence="5">
    <location>
        <position position="1"/>
    </location>
</feature>
<dbReference type="EMBL" id="JBJKFK010004707">
    <property type="protein sequence ID" value="KAL3308778.1"/>
    <property type="molecule type" value="Genomic_DNA"/>
</dbReference>
<keyword evidence="4" id="KW-0812">Transmembrane</keyword>
<keyword evidence="4" id="KW-0472">Membrane</keyword>
<keyword evidence="1" id="KW-0813">Transport</keyword>
<keyword evidence="2" id="KW-0406">Ion transport</keyword>
<evidence type="ECO:0000256" key="1">
    <source>
        <dbReference type="ARBA" id="ARBA00022448"/>
    </source>
</evidence>
<keyword evidence="3" id="KW-0407">Ion channel</keyword>
<accession>A0ABD2PP22</accession>
<dbReference type="AlphaFoldDB" id="A0ABD2PP22"/>
<dbReference type="InterPro" id="IPR002153">
    <property type="entry name" value="TRPC_channel"/>
</dbReference>
<evidence type="ECO:0000256" key="4">
    <source>
        <dbReference type="SAM" id="Phobius"/>
    </source>
</evidence>
<keyword evidence="6" id="KW-1185">Reference proteome</keyword>
<gene>
    <name evidence="5" type="primary">TRPC2_4</name>
    <name evidence="5" type="ORF">Ciccas_012685</name>
</gene>